<feature type="compositionally biased region" description="Low complexity" evidence="1">
    <location>
        <begin position="35"/>
        <end position="56"/>
    </location>
</feature>
<accession>A0A109K409</accession>
<dbReference type="AlphaFoldDB" id="A0A109K409"/>
<feature type="compositionally biased region" description="Basic residues" evidence="1">
    <location>
        <begin position="57"/>
        <end position="79"/>
    </location>
</feature>
<protein>
    <submittedName>
        <fullName evidence="3">Uncharacterized protein</fullName>
    </submittedName>
</protein>
<gene>
    <name evidence="3" type="ORF">AS156_29910</name>
</gene>
<keyword evidence="2" id="KW-0732">Signal</keyword>
<keyword evidence="4" id="KW-1185">Reference proteome</keyword>
<evidence type="ECO:0000313" key="4">
    <source>
        <dbReference type="Proteomes" id="UP000057737"/>
    </source>
</evidence>
<evidence type="ECO:0000256" key="2">
    <source>
        <dbReference type="SAM" id="SignalP"/>
    </source>
</evidence>
<evidence type="ECO:0000256" key="1">
    <source>
        <dbReference type="SAM" id="MobiDB-lite"/>
    </source>
</evidence>
<dbReference type="Proteomes" id="UP000057737">
    <property type="component" value="Unassembled WGS sequence"/>
</dbReference>
<proteinExistence type="predicted"/>
<evidence type="ECO:0000313" key="3">
    <source>
        <dbReference type="EMBL" id="KWV60218.1"/>
    </source>
</evidence>
<reference evidence="3 4" key="1">
    <citation type="submission" date="2015-11" db="EMBL/GenBank/DDBJ databases">
        <title>Draft Genome Sequence of the Strain BR 10303 (Bradyrhizobium sp.) isolated from nodules of Centrolobium paraense.</title>
        <authorList>
            <person name="Zelli J.E."/>
            <person name="Simoes-Araujo J.L."/>
            <person name="Barauna A.C."/>
            <person name="Silva K."/>
        </authorList>
    </citation>
    <scope>NUCLEOTIDE SEQUENCE [LARGE SCALE GENOMIC DNA]</scope>
    <source>
        <strain evidence="3 4">BR 10303</strain>
    </source>
</reference>
<sequence length="79" mass="8516">MNIQAMCCTLILGAVMAITAPSAPCRAQARDSSVAAPKQAGAAAPTHATPNTNTNPVKHRYWRHRGGRHPHYGSRRVRT</sequence>
<name>A0A109K409_9BRAD</name>
<feature type="chain" id="PRO_5007137464" evidence="2">
    <location>
        <begin position="28"/>
        <end position="79"/>
    </location>
</feature>
<feature type="signal peptide" evidence="2">
    <location>
        <begin position="1"/>
        <end position="27"/>
    </location>
</feature>
<dbReference type="EMBL" id="LNCU01000022">
    <property type="protein sequence ID" value="KWV60218.1"/>
    <property type="molecule type" value="Genomic_DNA"/>
</dbReference>
<feature type="region of interest" description="Disordered" evidence="1">
    <location>
        <begin position="26"/>
        <end position="79"/>
    </location>
</feature>
<organism evidence="3 4">
    <name type="scientific">Bradyrhizobium macuxiense</name>
    <dbReference type="NCBI Taxonomy" id="1755647"/>
    <lineage>
        <taxon>Bacteria</taxon>
        <taxon>Pseudomonadati</taxon>
        <taxon>Pseudomonadota</taxon>
        <taxon>Alphaproteobacteria</taxon>
        <taxon>Hyphomicrobiales</taxon>
        <taxon>Nitrobacteraceae</taxon>
        <taxon>Bradyrhizobium</taxon>
    </lineage>
</organism>
<comment type="caution">
    <text evidence="3">The sequence shown here is derived from an EMBL/GenBank/DDBJ whole genome shotgun (WGS) entry which is preliminary data.</text>
</comment>